<proteinExistence type="predicted"/>
<protein>
    <submittedName>
        <fullName evidence="1">Uncharacterized protein</fullName>
    </submittedName>
</protein>
<evidence type="ECO:0000313" key="2">
    <source>
        <dbReference type="Proteomes" id="UP001630127"/>
    </source>
</evidence>
<accession>A0ABD2ZP45</accession>
<name>A0ABD2ZP45_9GENT</name>
<comment type="caution">
    <text evidence="1">The sequence shown here is derived from an EMBL/GenBank/DDBJ whole genome shotgun (WGS) entry which is preliminary data.</text>
</comment>
<sequence length="86" mass="9220">MGKGYLGWLMGVRKALSFRKSGSCSDGGGNGGGRRDGEGVCNMVQSHAGYQCFALGNPVLEYKLVVVTRMHAAELVQFMAYGEQDI</sequence>
<dbReference type="AlphaFoldDB" id="A0ABD2ZP45"/>
<reference evidence="1 2" key="1">
    <citation type="submission" date="2024-11" db="EMBL/GenBank/DDBJ databases">
        <title>A near-complete genome assembly of Cinchona calisaya.</title>
        <authorList>
            <person name="Lian D.C."/>
            <person name="Zhao X.W."/>
            <person name="Wei L."/>
        </authorList>
    </citation>
    <scope>NUCLEOTIDE SEQUENCE [LARGE SCALE GENOMIC DNA]</scope>
    <source>
        <tissue evidence="1">Nenye</tissue>
    </source>
</reference>
<evidence type="ECO:0000313" key="1">
    <source>
        <dbReference type="EMBL" id="KAL3521210.1"/>
    </source>
</evidence>
<gene>
    <name evidence="1" type="ORF">ACH5RR_019359</name>
</gene>
<dbReference type="Proteomes" id="UP001630127">
    <property type="component" value="Unassembled WGS sequence"/>
</dbReference>
<dbReference type="EMBL" id="JBJUIK010000008">
    <property type="protein sequence ID" value="KAL3521210.1"/>
    <property type="molecule type" value="Genomic_DNA"/>
</dbReference>
<organism evidence="1 2">
    <name type="scientific">Cinchona calisaya</name>
    <dbReference type="NCBI Taxonomy" id="153742"/>
    <lineage>
        <taxon>Eukaryota</taxon>
        <taxon>Viridiplantae</taxon>
        <taxon>Streptophyta</taxon>
        <taxon>Embryophyta</taxon>
        <taxon>Tracheophyta</taxon>
        <taxon>Spermatophyta</taxon>
        <taxon>Magnoliopsida</taxon>
        <taxon>eudicotyledons</taxon>
        <taxon>Gunneridae</taxon>
        <taxon>Pentapetalae</taxon>
        <taxon>asterids</taxon>
        <taxon>lamiids</taxon>
        <taxon>Gentianales</taxon>
        <taxon>Rubiaceae</taxon>
        <taxon>Cinchonoideae</taxon>
        <taxon>Cinchoneae</taxon>
        <taxon>Cinchona</taxon>
    </lineage>
</organism>
<keyword evidence="2" id="KW-1185">Reference proteome</keyword>